<sequence length="65" mass="7277">MFRFGSVLHSLFRSLNPGSVSAILVVRAKEAVTPSERGGIVVREGHVVEIMMFSPRPKRKDVLQR</sequence>
<comment type="caution">
    <text evidence="1">The sequence shown here is derived from an EMBL/GenBank/DDBJ whole genome shotgun (WGS) entry which is preliminary data.</text>
</comment>
<reference evidence="1" key="1">
    <citation type="submission" date="2023-11" db="EMBL/GenBank/DDBJ databases">
        <authorList>
            <person name="De Vega J J."/>
            <person name="De Vega J J."/>
        </authorList>
    </citation>
    <scope>NUCLEOTIDE SEQUENCE</scope>
</reference>
<evidence type="ECO:0000313" key="1">
    <source>
        <dbReference type="EMBL" id="CAK5269870.1"/>
    </source>
</evidence>
<proteinExistence type="predicted"/>
<gene>
    <name evidence="1" type="ORF">MYCIT1_LOCUS13905</name>
</gene>
<feature type="non-terminal residue" evidence="1">
    <location>
        <position position="65"/>
    </location>
</feature>
<dbReference type="AlphaFoldDB" id="A0AAD2H828"/>
<dbReference type="Proteomes" id="UP001295794">
    <property type="component" value="Unassembled WGS sequence"/>
</dbReference>
<name>A0AAD2H828_9AGAR</name>
<dbReference type="EMBL" id="CAVNYO010000156">
    <property type="protein sequence ID" value="CAK5269870.1"/>
    <property type="molecule type" value="Genomic_DNA"/>
</dbReference>
<keyword evidence="2" id="KW-1185">Reference proteome</keyword>
<evidence type="ECO:0000313" key="2">
    <source>
        <dbReference type="Proteomes" id="UP001295794"/>
    </source>
</evidence>
<protein>
    <submittedName>
        <fullName evidence="1">Uncharacterized protein</fullName>
    </submittedName>
</protein>
<organism evidence="1 2">
    <name type="scientific">Mycena citricolor</name>
    <dbReference type="NCBI Taxonomy" id="2018698"/>
    <lineage>
        <taxon>Eukaryota</taxon>
        <taxon>Fungi</taxon>
        <taxon>Dikarya</taxon>
        <taxon>Basidiomycota</taxon>
        <taxon>Agaricomycotina</taxon>
        <taxon>Agaricomycetes</taxon>
        <taxon>Agaricomycetidae</taxon>
        <taxon>Agaricales</taxon>
        <taxon>Marasmiineae</taxon>
        <taxon>Mycenaceae</taxon>
        <taxon>Mycena</taxon>
    </lineage>
</organism>
<accession>A0AAD2H828</accession>